<dbReference type="AlphaFoldDB" id="A0A927MJV1"/>
<evidence type="ECO:0000313" key="1">
    <source>
        <dbReference type="EMBL" id="MBE1554292.1"/>
    </source>
</evidence>
<sequence length="151" mass="17739">MKKKMKIRALFIIALLIGGTYEIVQSINDFSQREFNELLNFTNGSFNSLIFTKPPTPASKAKTWMVDDENEIDEFLHFLQNYHVQKLKPEEIDVYDDIQQFGISLEDENGDRITVFINEDLIIQNNMLYYKIVDGPLDVDWLVHFFLNNQL</sequence>
<evidence type="ECO:0000313" key="2">
    <source>
        <dbReference type="Proteomes" id="UP000658225"/>
    </source>
</evidence>
<organism evidence="1 2">
    <name type="scientific">Sporosarcina limicola</name>
    <dbReference type="NCBI Taxonomy" id="34101"/>
    <lineage>
        <taxon>Bacteria</taxon>
        <taxon>Bacillati</taxon>
        <taxon>Bacillota</taxon>
        <taxon>Bacilli</taxon>
        <taxon>Bacillales</taxon>
        <taxon>Caryophanaceae</taxon>
        <taxon>Sporosarcina</taxon>
    </lineage>
</organism>
<gene>
    <name evidence="1" type="ORF">H4683_001367</name>
</gene>
<accession>A0A927MJV1</accession>
<dbReference type="Proteomes" id="UP000658225">
    <property type="component" value="Unassembled WGS sequence"/>
</dbReference>
<keyword evidence="2" id="KW-1185">Reference proteome</keyword>
<proteinExistence type="predicted"/>
<reference evidence="1" key="1">
    <citation type="submission" date="2020-10" db="EMBL/GenBank/DDBJ databases">
        <title>Genomic Encyclopedia of Type Strains, Phase IV (KMG-IV): sequencing the most valuable type-strain genomes for metagenomic binning, comparative biology and taxonomic classification.</title>
        <authorList>
            <person name="Goeker M."/>
        </authorList>
    </citation>
    <scope>NUCLEOTIDE SEQUENCE</scope>
    <source>
        <strain evidence="1">DSM 13886</strain>
    </source>
</reference>
<name>A0A927MJV1_9BACL</name>
<dbReference type="RefSeq" id="WP_192598079.1">
    <property type="nucleotide sequence ID" value="NZ_JADBEL010000005.1"/>
</dbReference>
<comment type="caution">
    <text evidence="1">The sequence shown here is derived from an EMBL/GenBank/DDBJ whole genome shotgun (WGS) entry which is preliminary data.</text>
</comment>
<dbReference type="EMBL" id="JADBEL010000005">
    <property type="protein sequence ID" value="MBE1554292.1"/>
    <property type="molecule type" value="Genomic_DNA"/>
</dbReference>
<protein>
    <submittedName>
        <fullName evidence="1">Uncharacterized protein</fullName>
    </submittedName>
</protein>